<keyword evidence="4" id="KW-0460">Magnesium</keyword>
<dbReference type="GO" id="GO:0071543">
    <property type="term" value="P:diphosphoinositol polyphosphate metabolic process"/>
    <property type="evidence" value="ECO:0007669"/>
    <property type="project" value="TreeGrafter"/>
</dbReference>
<evidence type="ECO:0000313" key="6">
    <source>
        <dbReference type="EMBL" id="MBL4917066.1"/>
    </source>
</evidence>
<comment type="cofactor">
    <cofactor evidence="1">
        <name>Mg(2+)</name>
        <dbReference type="ChEBI" id="CHEBI:18420"/>
    </cofactor>
</comment>
<evidence type="ECO:0000313" key="7">
    <source>
        <dbReference type="Proteomes" id="UP000648908"/>
    </source>
</evidence>
<keyword evidence="2" id="KW-0479">Metal-binding</keyword>
<dbReference type="CDD" id="cd04666">
    <property type="entry name" value="NUDIX_DIPP2_like_Nudt4"/>
    <property type="match status" value="1"/>
</dbReference>
<dbReference type="SUPFAM" id="SSF55811">
    <property type="entry name" value="Nudix"/>
    <property type="match status" value="1"/>
</dbReference>
<gene>
    <name evidence="6" type="ORF">JL811_07490</name>
</gene>
<dbReference type="Pfam" id="PF00293">
    <property type="entry name" value="NUDIX"/>
    <property type="match status" value="1"/>
</dbReference>
<dbReference type="InterPro" id="IPR015797">
    <property type="entry name" value="NUDIX_hydrolase-like_dom_sf"/>
</dbReference>
<comment type="caution">
    <text evidence="6">The sequence shown here is derived from an EMBL/GenBank/DDBJ whole genome shotgun (WGS) entry which is preliminary data.</text>
</comment>
<dbReference type="InterPro" id="IPR047198">
    <property type="entry name" value="DDP-like_NUDIX"/>
</dbReference>
<dbReference type="PANTHER" id="PTHR12629:SF0">
    <property type="entry name" value="DIPHOSPHOINOSITOL-POLYPHOSPHATE DIPHOSPHATASE"/>
    <property type="match status" value="1"/>
</dbReference>
<evidence type="ECO:0000256" key="3">
    <source>
        <dbReference type="ARBA" id="ARBA00022801"/>
    </source>
</evidence>
<dbReference type="GO" id="GO:0046872">
    <property type="term" value="F:metal ion binding"/>
    <property type="evidence" value="ECO:0007669"/>
    <property type="project" value="UniProtKB-KW"/>
</dbReference>
<evidence type="ECO:0000259" key="5">
    <source>
        <dbReference type="PROSITE" id="PS51462"/>
    </source>
</evidence>
<evidence type="ECO:0000256" key="1">
    <source>
        <dbReference type="ARBA" id="ARBA00001946"/>
    </source>
</evidence>
<dbReference type="GO" id="GO:0008486">
    <property type="term" value="F:diphosphoinositol-polyphosphate diphosphatase activity"/>
    <property type="evidence" value="ECO:0007669"/>
    <property type="project" value="TreeGrafter"/>
</dbReference>
<evidence type="ECO:0000256" key="2">
    <source>
        <dbReference type="ARBA" id="ARBA00022723"/>
    </source>
</evidence>
<dbReference type="EMBL" id="JAESVN010000002">
    <property type="protein sequence ID" value="MBL4917066.1"/>
    <property type="molecule type" value="Genomic_DNA"/>
</dbReference>
<reference evidence="6" key="1">
    <citation type="submission" date="2021-01" db="EMBL/GenBank/DDBJ databases">
        <title>Tabrizicola alba sp. nov. a motile alkaliphilic bacterium isolated from a soda lake.</title>
        <authorList>
            <person name="Szuroczki S."/>
            <person name="Abbaszade G."/>
            <person name="Schumann P."/>
            <person name="Toth E."/>
        </authorList>
    </citation>
    <scope>NUCLEOTIDE SEQUENCE</scope>
    <source>
        <strain evidence="6">DMG-N-6</strain>
    </source>
</reference>
<dbReference type="GO" id="GO:1901909">
    <property type="term" value="P:diadenosine hexaphosphate catabolic process"/>
    <property type="evidence" value="ECO:0007669"/>
    <property type="project" value="TreeGrafter"/>
</dbReference>
<feature type="domain" description="Nudix hydrolase" evidence="5">
    <location>
        <begin position="17"/>
        <end position="152"/>
    </location>
</feature>
<dbReference type="RefSeq" id="WP_202687854.1">
    <property type="nucleotide sequence ID" value="NZ_JAESVN010000002.1"/>
</dbReference>
<dbReference type="GO" id="GO:0005737">
    <property type="term" value="C:cytoplasm"/>
    <property type="evidence" value="ECO:0007669"/>
    <property type="project" value="TreeGrafter"/>
</dbReference>
<proteinExistence type="predicted"/>
<dbReference type="GO" id="GO:1901911">
    <property type="term" value="P:adenosine 5'-(hexahydrogen pentaphosphate) catabolic process"/>
    <property type="evidence" value="ECO:0007669"/>
    <property type="project" value="TreeGrafter"/>
</dbReference>
<protein>
    <submittedName>
        <fullName evidence="6">NUDIX hydrolase</fullName>
    </submittedName>
</protein>
<keyword evidence="7" id="KW-1185">Reference proteome</keyword>
<dbReference type="Gene3D" id="3.90.79.10">
    <property type="entry name" value="Nucleoside Triphosphate Pyrophosphohydrolase"/>
    <property type="match status" value="1"/>
</dbReference>
<sequence length="153" mass="17228">MIGRWLRSLRAFLRPPPKVQAAALCLRANAARKSGENEVLLIRSLDSGRWIIPKGWPVKGESLARSAAIEAWEEAGVTGRIGDEAIGWIRYDKRLKGGLEEPCEAHVFVLTVEDEARDYPEAGFRTRRWFSPERAAEKVDEADLADLIRRFGV</sequence>
<accession>A0A8K0V8G6</accession>
<dbReference type="PROSITE" id="PS51462">
    <property type="entry name" value="NUDIX"/>
    <property type="match status" value="1"/>
</dbReference>
<dbReference type="GO" id="GO:0034431">
    <property type="term" value="F:bis(5'-adenosyl)-hexaphosphatase activity"/>
    <property type="evidence" value="ECO:0007669"/>
    <property type="project" value="TreeGrafter"/>
</dbReference>
<organism evidence="6 7">
    <name type="scientific">Szabonella alba</name>
    <dbReference type="NCBI Taxonomy" id="2804194"/>
    <lineage>
        <taxon>Bacteria</taxon>
        <taxon>Pseudomonadati</taxon>
        <taxon>Pseudomonadota</taxon>
        <taxon>Alphaproteobacteria</taxon>
        <taxon>Rhodobacterales</taxon>
        <taxon>Paracoccaceae</taxon>
        <taxon>Szabonella</taxon>
    </lineage>
</organism>
<dbReference type="GO" id="GO:1901907">
    <property type="term" value="P:diadenosine pentaphosphate catabolic process"/>
    <property type="evidence" value="ECO:0007669"/>
    <property type="project" value="TreeGrafter"/>
</dbReference>
<dbReference type="GO" id="GO:0034432">
    <property type="term" value="F:bis(5'-adenosyl)-pentaphosphatase activity"/>
    <property type="evidence" value="ECO:0007669"/>
    <property type="project" value="TreeGrafter"/>
</dbReference>
<dbReference type="AlphaFoldDB" id="A0A8K0V8G6"/>
<dbReference type="Proteomes" id="UP000648908">
    <property type="component" value="Unassembled WGS sequence"/>
</dbReference>
<dbReference type="GO" id="GO:0000298">
    <property type="term" value="F:endopolyphosphatase activity"/>
    <property type="evidence" value="ECO:0007669"/>
    <property type="project" value="TreeGrafter"/>
</dbReference>
<dbReference type="InterPro" id="IPR000086">
    <property type="entry name" value="NUDIX_hydrolase_dom"/>
</dbReference>
<keyword evidence="3 6" id="KW-0378">Hydrolase</keyword>
<name>A0A8K0V8G6_9RHOB</name>
<dbReference type="PANTHER" id="PTHR12629">
    <property type="entry name" value="DIPHOSPHOINOSITOL POLYPHOSPHATE PHOSPHOHYDROLASE"/>
    <property type="match status" value="1"/>
</dbReference>
<evidence type="ECO:0000256" key="4">
    <source>
        <dbReference type="ARBA" id="ARBA00022842"/>
    </source>
</evidence>